<dbReference type="Proteomes" id="UP000503339">
    <property type="component" value="Chromosome"/>
</dbReference>
<keyword evidence="4" id="KW-0564">Palmitate</keyword>
<keyword evidence="5" id="KW-0998">Cell outer membrane</keyword>
<accession>A0A6M7UF52</accession>
<evidence type="ECO:0000256" key="5">
    <source>
        <dbReference type="ARBA" id="ARBA00023237"/>
    </source>
</evidence>
<proteinExistence type="inferred from homology"/>
<keyword evidence="10" id="KW-1185">Reference proteome</keyword>
<protein>
    <recommendedName>
        <fullName evidence="11">Outer membrane lipoprotein omp10</fullName>
    </recommendedName>
</protein>
<dbReference type="Pfam" id="PF26368">
    <property type="entry name" value="OMP10"/>
    <property type="match status" value="1"/>
</dbReference>
<evidence type="ECO:0008006" key="11">
    <source>
        <dbReference type="Google" id="ProtNLM"/>
    </source>
</evidence>
<dbReference type="PROSITE" id="PS51257">
    <property type="entry name" value="PROKAR_LIPOPROTEIN"/>
    <property type="match status" value="1"/>
</dbReference>
<name>A0A6M7UF52_9HYPH</name>
<keyword evidence="6" id="KW-0449">Lipoprotein</keyword>
<gene>
    <name evidence="9" type="ORF">EB233_10225</name>
</gene>
<evidence type="ECO:0000256" key="1">
    <source>
        <dbReference type="ARBA" id="ARBA00004459"/>
    </source>
</evidence>
<reference evidence="9 10" key="1">
    <citation type="submission" date="2018-10" db="EMBL/GenBank/DDBJ databases">
        <authorList>
            <person name="Perry B.J."/>
            <person name="Sullivan J.T."/>
            <person name="Murphy R.J.T."/>
            <person name="Ramsay J.P."/>
            <person name="Ronson C.W."/>
        </authorList>
    </citation>
    <scope>NUCLEOTIDE SEQUENCE [LARGE SCALE GENOMIC DNA]</scope>
    <source>
        <strain evidence="9 10">NZP2014</strain>
    </source>
</reference>
<evidence type="ECO:0000256" key="2">
    <source>
        <dbReference type="ARBA" id="ARBA00022729"/>
    </source>
</evidence>
<dbReference type="EMBL" id="CP033361">
    <property type="protein sequence ID" value="QKC75871.1"/>
    <property type="molecule type" value="Genomic_DNA"/>
</dbReference>
<keyword evidence="2 8" id="KW-0732">Signal</keyword>
<evidence type="ECO:0000256" key="8">
    <source>
        <dbReference type="SAM" id="SignalP"/>
    </source>
</evidence>
<dbReference type="InterPro" id="IPR049857">
    <property type="entry name" value="Omp10-like"/>
</dbReference>
<sequence length="126" mass="12885">MTIARKVLSMGMAGAIATLLAACTTSGPEQPPMAAATPKGVEGSWIDAKGTGLSTFANGKFTTVATDTGQKLSDGSYTMVGPTSVEINGTSLIRQTAVSFNCLMVSTSQLNCTSASGQNFVLTRRA</sequence>
<evidence type="ECO:0000256" key="4">
    <source>
        <dbReference type="ARBA" id="ARBA00023139"/>
    </source>
</evidence>
<feature type="chain" id="PRO_5027068237" description="Outer membrane lipoprotein omp10" evidence="8">
    <location>
        <begin position="22"/>
        <end position="126"/>
    </location>
</feature>
<evidence type="ECO:0000313" key="10">
    <source>
        <dbReference type="Proteomes" id="UP000503339"/>
    </source>
</evidence>
<evidence type="ECO:0000313" key="9">
    <source>
        <dbReference type="EMBL" id="QKC75871.1"/>
    </source>
</evidence>
<evidence type="ECO:0000256" key="7">
    <source>
        <dbReference type="ARBA" id="ARBA00044505"/>
    </source>
</evidence>
<organism evidence="9 10">
    <name type="scientific">Mesorhizobium erdmanii</name>
    <dbReference type="NCBI Taxonomy" id="1777866"/>
    <lineage>
        <taxon>Bacteria</taxon>
        <taxon>Pseudomonadati</taxon>
        <taxon>Pseudomonadota</taxon>
        <taxon>Alphaproteobacteria</taxon>
        <taxon>Hyphomicrobiales</taxon>
        <taxon>Phyllobacteriaceae</taxon>
        <taxon>Mesorhizobium</taxon>
    </lineage>
</organism>
<comment type="similarity">
    <text evidence="7">Belongs to the rhizobiaceae omp10 lipoprotein family.</text>
</comment>
<comment type="subcellular location">
    <subcellularLocation>
        <location evidence="1">Cell outer membrane</location>
        <topology evidence="1">Lipid-anchor</topology>
    </subcellularLocation>
</comment>
<evidence type="ECO:0000256" key="3">
    <source>
        <dbReference type="ARBA" id="ARBA00023136"/>
    </source>
</evidence>
<dbReference type="AlphaFoldDB" id="A0A6M7UF52"/>
<feature type="signal peptide" evidence="8">
    <location>
        <begin position="1"/>
        <end position="21"/>
    </location>
</feature>
<keyword evidence="3" id="KW-0472">Membrane</keyword>
<evidence type="ECO:0000256" key="6">
    <source>
        <dbReference type="ARBA" id="ARBA00023288"/>
    </source>
</evidence>
<dbReference type="KEGG" id="merd:EB233_10225"/>
<dbReference type="RefSeq" id="WP_027056759.1">
    <property type="nucleotide sequence ID" value="NZ_CP033361.1"/>
</dbReference>